<reference evidence="1 2" key="1">
    <citation type="submission" date="2019-02" db="EMBL/GenBank/DDBJ databases">
        <title>WGS of Pseudoxanthomonas species novum from clinical isolates.</title>
        <authorList>
            <person name="Bernier A.-M."/>
            <person name="Bernard K."/>
            <person name="Vachon A."/>
        </authorList>
    </citation>
    <scope>NUCLEOTIDE SEQUENCE [LARGE SCALE GENOMIC DNA]</scope>
    <source>
        <strain evidence="1 2">NML171200</strain>
    </source>
</reference>
<protein>
    <submittedName>
        <fullName evidence="1">General secretion pathway protein GspJ</fullName>
    </submittedName>
</protein>
<dbReference type="RefSeq" id="WP_130550234.1">
    <property type="nucleotide sequence ID" value="NZ_SHMC01000001.1"/>
</dbReference>
<gene>
    <name evidence="1" type="ORF">EA660_03835</name>
</gene>
<dbReference type="Proteomes" id="UP000292627">
    <property type="component" value="Unassembled WGS sequence"/>
</dbReference>
<dbReference type="AlphaFoldDB" id="A0A4Q8LGW4"/>
<dbReference type="OrthoDB" id="5801210at2"/>
<evidence type="ECO:0000313" key="1">
    <source>
        <dbReference type="EMBL" id="TAA28717.1"/>
    </source>
</evidence>
<name>A0A4Q8LGW4_9GAMM</name>
<sequence length="221" mass="23800">MRRTARAPVAPRRAAGFTLLEILLATLLLAAGLAVGFATLRAATGLVHRGEATAARNERIRAVQGFLRSHLASAQAIAFARDPERGLAYRFAGTGTRMRFVADLPDYLGRGGPYLHDVSATEDGSRLQVDLKMVQAGQTIDESGTPRPPELLADRLKSVRFRYRGLLPDNGGLGPWQDGWTQVEALPVQVSIEIVPADGPRWPDMVVTLAQGSGSTHEVTP</sequence>
<evidence type="ECO:0000313" key="2">
    <source>
        <dbReference type="Proteomes" id="UP000292627"/>
    </source>
</evidence>
<accession>A0A4Q8LGW4</accession>
<organism evidence="1 2">
    <name type="scientific">Pseudoxanthomonas winnipegensis</name>
    <dbReference type="NCBI Taxonomy" id="2480810"/>
    <lineage>
        <taxon>Bacteria</taxon>
        <taxon>Pseudomonadati</taxon>
        <taxon>Pseudomonadota</taxon>
        <taxon>Gammaproteobacteria</taxon>
        <taxon>Lysobacterales</taxon>
        <taxon>Lysobacteraceae</taxon>
        <taxon>Pseudoxanthomonas</taxon>
    </lineage>
</organism>
<proteinExistence type="predicted"/>
<comment type="caution">
    <text evidence="1">The sequence shown here is derived from an EMBL/GenBank/DDBJ whole genome shotgun (WGS) entry which is preliminary data.</text>
</comment>
<dbReference type="EMBL" id="SHMC01000001">
    <property type="protein sequence ID" value="TAA28717.1"/>
    <property type="molecule type" value="Genomic_DNA"/>
</dbReference>